<dbReference type="EMBL" id="JH767142">
    <property type="protein sequence ID" value="EQC38207.1"/>
    <property type="molecule type" value="Genomic_DNA"/>
</dbReference>
<dbReference type="GeneID" id="19945361"/>
<dbReference type="AlphaFoldDB" id="T0S653"/>
<dbReference type="OMA" id="HVLCVHV"/>
<dbReference type="RefSeq" id="XP_008608534.1">
    <property type="nucleotide sequence ID" value="XM_008610312.1"/>
</dbReference>
<feature type="region of interest" description="Disordered" evidence="1">
    <location>
        <begin position="173"/>
        <end position="217"/>
    </location>
</feature>
<evidence type="ECO:0000313" key="3">
    <source>
        <dbReference type="EMBL" id="EQC38207.1"/>
    </source>
</evidence>
<accession>T0S653</accession>
<sequence>MASSPGLLRFDATAIFRHTYQRNNKKGGQKNLRCFPNCCNGLHAATGFCGGPVAVHLDAPDATKSYLLLAEFVPLFKGAPQSTLSIGNMYALETLRAQANKDMDPLLPYFAGHNMQTSSYYFNPAKKGWHYGWMSNKHSSDREHVLCVHVLEEVSDSFGQCLDSLSSPPFTVHCRRRSKTDSPVAPTVALAKKRPHSPSSSVTAPSSPSSDEDAGRTKRQMLAPASTVLDWKDDDDSLCIDALFQSEVLDLITNSTYDFGIPAPPSTEATLWDTLMDDDEAELLDVLLPTPSAPSMTDVPRYQTYFTPQRNAAPVAGRKRPPRIPVDLKYPNGPPPVSTPATITVAPDAPTVVPMPTYRRHEHDDHRRRSRSHSGHCDDAPPVAKSCGLLWSIIQLAFCLTMFVHFVGHIFFPTYNAYSSAATNNGLGSSEKDRLTPFLVDCPPPSMTCVRDGFGLQELASCVHHIADRCATEATAEITMYSIDGNTTQLACDGMTACASQLLAFLSSAPAPMGAAELEHHKEHYRREHEQQVELGMQYKFILFMAMCTLISFLALQRSFQKCLKKCKWFRHRRLHPDEHIA</sequence>
<dbReference type="Proteomes" id="UP000030762">
    <property type="component" value="Unassembled WGS sequence"/>
</dbReference>
<dbReference type="STRING" id="1156394.T0S653"/>
<dbReference type="eggNOG" id="ENOG502S87X">
    <property type="taxonomic scope" value="Eukaryota"/>
</dbReference>
<dbReference type="VEuPathDB" id="FungiDB:SDRG_04634"/>
<keyword evidence="4" id="KW-1185">Reference proteome</keyword>
<protein>
    <submittedName>
        <fullName evidence="3">Uncharacterized protein</fullName>
    </submittedName>
</protein>
<gene>
    <name evidence="3" type="ORF">SDRG_04634</name>
</gene>
<dbReference type="OrthoDB" id="74866at2759"/>
<feature type="transmembrane region" description="Helical" evidence="2">
    <location>
        <begin position="541"/>
        <end position="560"/>
    </location>
</feature>
<keyword evidence="2" id="KW-0812">Transmembrane</keyword>
<name>T0S653_SAPDV</name>
<dbReference type="InParanoid" id="T0S653"/>
<evidence type="ECO:0000256" key="2">
    <source>
        <dbReference type="SAM" id="Phobius"/>
    </source>
</evidence>
<proteinExistence type="predicted"/>
<feature type="compositionally biased region" description="Low complexity" evidence="1">
    <location>
        <begin position="197"/>
        <end position="209"/>
    </location>
</feature>
<keyword evidence="2" id="KW-1133">Transmembrane helix</keyword>
<feature type="region of interest" description="Disordered" evidence="1">
    <location>
        <begin position="311"/>
        <end position="333"/>
    </location>
</feature>
<reference evidence="3 4" key="1">
    <citation type="submission" date="2012-04" db="EMBL/GenBank/DDBJ databases">
        <title>The Genome Sequence of Saprolegnia declina VS20.</title>
        <authorList>
            <consortium name="The Broad Institute Genome Sequencing Platform"/>
            <person name="Russ C."/>
            <person name="Nusbaum C."/>
            <person name="Tyler B."/>
            <person name="van West P."/>
            <person name="Dieguez-Uribeondo J."/>
            <person name="de Bruijn I."/>
            <person name="Tripathy S."/>
            <person name="Jiang R."/>
            <person name="Young S.K."/>
            <person name="Zeng Q."/>
            <person name="Gargeya S."/>
            <person name="Fitzgerald M."/>
            <person name="Haas B."/>
            <person name="Abouelleil A."/>
            <person name="Alvarado L."/>
            <person name="Arachchi H.M."/>
            <person name="Berlin A."/>
            <person name="Chapman S.B."/>
            <person name="Goldberg J."/>
            <person name="Griggs A."/>
            <person name="Gujja S."/>
            <person name="Hansen M."/>
            <person name="Howarth C."/>
            <person name="Imamovic A."/>
            <person name="Larimer J."/>
            <person name="McCowen C."/>
            <person name="Montmayeur A."/>
            <person name="Murphy C."/>
            <person name="Neiman D."/>
            <person name="Pearson M."/>
            <person name="Priest M."/>
            <person name="Roberts A."/>
            <person name="Saif S."/>
            <person name="Shea T."/>
            <person name="Sisk P."/>
            <person name="Sykes S."/>
            <person name="Wortman J."/>
            <person name="Nusbaum C."/>
            <person name="Birren B."/>
        </authorList>
    </citation>
    <scope>NUCLEOTIDE SEQUENCE [LARGE SCALE GENOMIC DNA]</scope>
    <source>
        <strain evidence="3 4">VS20</strain>
    </source>
</reference>
<keyword evidence="2" id="KW-0472">Membrane</keyword>
<evidence type="ECO:0000256" key="1">
    <source>
        <dbReference type="SAM" id="MobiDB-lite"/>
    </source>
</evidence>
<evidence type="ECO:0000313" key="4">
    <source>
        <dbReference type="Proteomes" id="UP000030762"/>
    </source>
</evidence>
<organism evidence="3 4">
    <name type="scientific">Saprolegnia diclina (strain VS20)</name>
    <dbReference type="NCBI Taxonomy" id="1156394"/>
    <lineage>
        <taxon>Eukaryota</taxon>
        <taxon>Sar</taxon>
        <taxon>Stramenopiles</taxon>
        <taxon>Oomycota</taxon>
        <taxon>Saprolegniomycetes</taxon>
        <taxon>Saprolegniales</taxon>
        <taxon>Saprolegniaceae</taxon>
        <taxon>Saprolegnia</taxon>
    </lineage>
</organism>